<dbReference type="RefSeq" id="XP_022741787.1">
    <property type="nucleotide sequence ID" value="XM_022886052.1"/>
</dbReference>
<accession>A0A6P5YNA0</accession>
<dbReference type="Proteomes" id="UP000515121">
    <property type="component" value="Unplaced"/>
</dbReference>
<dbReference type="OrthoDB" id="1739308at2759"/>
<evidence type="ECO:0000313" key="3">
    <source>
        <dbReference type="RefSeq" id="XP_022741787.1"/>
    </source>
</evidence>
<dbReference type="PANTHER" id="PTHR33116">
    <property type="entry name" value="REVERSE TRANSCRIPTASE ZINC-BINDING DOMAIN-CONTAINING PROTEIN-RELATED-RELATED"/>
    <property type="match status" value="1"/>
</dbReference>
<dbReference type="PANTHER" id="PTHR33116:SF76">
    <property type="entry name" value="DUF4283 DOMAIN-CONTAINING PROTEIN"/>
    <property type="match status" value="1"/>
</dbReference>
<feature type="compositionally biased region" description="Polar residues" evidence="1">
    <location>
        <begin position="287"/>
        <end position="303"/>
    </location>
</feature>
<keyword evidence="2" id="KW-1185">Reference proteome</keyword>
<proteinExistence type="predicted"/>
<dbReference type="KEGG" id="dzi:111293244"/>
<reference evidence="3" key="1">
    <citation type="submission" date="2025-08" db="UniProtKB">
        <authorList>
            <consortium name="RefSeq"/>
        </authorList>
    </citation>
    <scope>IDENTIFICATION</scope>
    <source>
        <tissue evidence="3">Fruit stalk</tissue>
    </source>
</reference>
<protein>
    <submittedName>
        <fullName evidence="3">Uncharacterized protein LOC111293244</fullName>
    </submittedName>
</protein>
<dbReference type="AlphaFoldDB" id="A0A6P5YNA0"/>
<organism evidence="2 3">
    <name type="scientific">Durio zibethinus</name>
    <name type="common">Durian</name>
    <dbReference type="NCBI Taxonomy" id="66656"/>
    <lineage>
        <taxon>Eukaryota</taxon>
        <taxon>Viridiplantae</taxon>
        <taxon>Streptophyta</taxon>
        <taxon>Embryophyta</taxon>
        <taxon>Tracheophyta</taxon>
        <taxon>Spermatophyta</taxon>
        <taxon>Magnoliopsida</taxon>
        <taxon>eudicotyledons</taxon>
        <taxon>Gunneridae</taxon>
        <taxon>Pentapetalae</taxon>
        <taxon>rosids</taxon>
        <taxon>malvids</taxon>
        <taxon>Malvales</taxon>
        <taxon>Malvaceae</taxon>
        <taxon>Helicteroideae</taxon>
        <taxon>Durio</taxon>
    </lineage>
</organism>
<evidence type="ECO:0000313" key="2">
    <source>
        <dbReference type="Proteomes" id="UP000515121"/>
    </source>
</evidence>
<evidence type="ECO:0000256" key="1">
    <source>
        <dbReference type="SAM" id="MobiDB-lite"/>
    </source>
</evidence>
<sequence length="303" mass="33731">MSILINKSKTSFFSLSLNGGLVEYFTTHKSKGSVAGDPLSPYLFDLIINVLSRLLDAAAVAGFFDYHPRCKRIKLSSLCFADDLLIFTKGILDSVAGIKVVLEGLAGKKLLQSGKLMGLRLVRYQLGTSLTEKNCAPLVDKITARISSWATRHLSYAARLQLVSKGKEGSPKRARVSWQAICYLKSEGKLEVKDILIWNLACVLQKIWSIIAKAGSLWITWIEAYELKGRSVWQAAAKQTSSWNWRKLLQIRQIASNEGHDVVMVTMFIPCVYTKEGKEPKDIQAKGNDSSKNGGQSQRNYKI</sequence>
<name>A0A6P5YNA0_DURZI</name>
<feature type="region of interest" description="Disordered" evidence="1">
    <location>
        <begin position="280"/>
        <end position="303"/>
    </location>
</feature>
<gene>
    <name evidence="3" type="primary">LOC111293244</name>
</gene>
<dbReference type="GeneID" id="111293244"/>